<gene>
    <name evidence="2" type="ORF">OG327_29555</name>
</gene>
<dbReference type="AlphaFoldDB" id="A0AAU2JZ20"/>
<name>A0AAU2JZ20_9ACTN</name>
<reference evidence="2" key="1">
    <citation type="submission" date="2022-10" db="EMBL/GenBank/DDBJ databases">
        <title>The complete genomes of actinobacterial strains from the NBC collection.</title>
        <authorList>
            <person name="Joergensen T.S."/>
            <person name="Alvarez Arevalo M."/>
            <person name="Sterndorff E.B."/>
            <person name="Faurdal D."/>
            <person name="Vuksanovic O."/>
            <person name="Mourched A.-S."/>
            <person name="Charusanti P."/>
            <person name="Shaw S."/>
            <person name="Blin K."/>
            <person name="Weber T."/>
        </authorList>
    </citation>
    <scope>NUCLEOTIDE SEQUENCE</scope>
    <source>
        <strain evidence="2">NBC_00049</strain>
    </source>
</reference>
<evidence type="ECO:0008006" key="3">
    <source>
        <dbReference type="Google" id="ProtNLM"/>
    </source>
</evidence>
<organism evidence="2">
    <name type="scientific">Streptomyces sp. NBC_00049</name>
    <dbReference type="NCBI Taxonomy" id="2903617"/>
    <lineage>
        <taxon>Bacteria</taxon>
        <taxon>Bacillati</taxon>
        <taxon>Actinomycetota</taxon>
        <taxon>Actinomycetes</taxon>
        <taxon>Kitasatosporales</taxon>
        <taxon>Streptomycetaceae</taxon>
        <taxon>Streptomyces</taxon>
    </lineage>
</organism>
<evidence type="ECO:0000256" key="1">
    <source>
        <dbReference type="SAM" id="MobiDB-lite"/>
    </source>
</evidence>
<sequence>MTRNSDPVFSDDAVLLPREGWPSDSPLPAAAVRDHDPDASPPEMRTVQGDTVFVPAARRTELERFCAAHGIPLSRRPDVWGDLLEPFLDTTFTAADQAQTLDRLARAGLGAAEVADIRERVGPLMRAYNSVHWDWHHLGLADLLDAAGGTLVPEHLRIGPQDRAAFHAWAMEIADRPTRTRVRAR</sequence>
<proteinExistence type="predicted"/>
<evidence type="ECO:0000313" key="2">
    <source>
        <dbReference type="EMBL" id="WTU77151.1"/>
    </source>
</evidence>
<accession>A0AAU2JZ20</accession>
<dbReference type="EMBL" id="CP108264">
    <property type="protein sequence ID" value="WTU77151.1"/>
    <property type="molecule type" value="Genomic_DNA"/>
</dbReference>
<feature type="region of interest" description="Disordered" evidence="1">
    <location>
        <begin position="1"/>
        <end position="45"/>
    </location>
</feature>
<protein>
    <recommendedName>
        <fullName evidence="3">Transcriptional regulator</fullName>
    </recommendedName>
</protein>